<dbReference type="Proteomes" id="UP000187194">
    <property type="component" value="Unassembled WGS sequence"/>
</dbReference>
<protein>
    <submittedName>
        <fullName evidence="1">Uncharacterized protein</fullName>
    </submittedName>
</protein>
<sequence length="65" mass="6770">MGFDGDGASNGTFLPGSSGLAKDMGLPGRLSDTQLALSVGRIQNMAREGLETGRYVIDAITGRLR</sequence>
<gene>
    <name evidence="1" type="ORF">BW685_22140</name>
</gene>
<reference evidence="1 2" key="1">
    <citation type="submission" date="2017-01" db="EMBL/GenBank/DDBJ databases">
        <title>Phylogeographic, genomic and meropenem susceptibility analysis of Burkholderia ubonensis.</title>
        <authorList>
            <person name="Price E.P."/>
            <person name="Sarovich D.S."/>
            <person name="Webb J.R."/>
            <person name="Hall C.M."/>
            <person name="Sahl J.W."/>
            <person name="Kaestli M."/>
            <person name="Mayo M."/>
            <person name="Harrington G."/>
            <person name="Baker A.L."/>
            <person name="Sidak-Loftis L.C."/>
            <person name="Lummis M."/>
            <person name="Schupp J.M."/>
            <person name="Gillece J.D."/>
            <person name="Tuanyok A."/>
            <person name="Warner J."/>
            <person name="Busch J.D."/>
            <person name="Keim P."/>
            <person name="Currie B.J."/>
            <person name="Wagner D.M."/>
        </authorList>
    </citation>
    <scope>NUCLEOTIDE SEQUENCE [LARGE SCALE GENOMIC DNA]</scope>
    <source>
        <strain evidence="1 2">A21</strain>
    </source>
</reference>
<evidence type="ECO:0000313" key="1">
    <source>
        <dbReference type="EMBL" id="OMG71343.1"/>
    </source>
</evidence>
<accession>A0A1R1J7R0</accession>
<name>A0A1R1J7R0_9BURK</name>
<proteinExistence type="predicted"/>
<evidence type="ECO:0000313" key="2">
    <source>
        <dbReference type="Proteomes" id="UP000187194"/>
    </source>
</evidence>
<dbReference type="EMBL" id="MTJZ01000034">
    <property type="protein sequence ID" value="OMG71343.1"/>
    <property type="molecule type" value="Genomic_DNA"/>
</dbReference>
<organism evidence="1 2">
    <name type="scientific">Burkholderia ubonensis</name>
    <dbReference type="NCBI Taxonomy" id="101571"/>
    <lineage>
        <taxon>Bacteria</taxon>
        <taxon>Pseudomonadati</taxon>
        <taxon>Pseudomonadota</taxon>
        <taxon>Betaproteobacteria</taxon>
        <taxon>Burkholderiales</taxon>
        <taxon>Burkholderiaceae</taxon>
        <taxon>Burkholderia</taxon>
        <taxon>Burkholderia cepacia complex</taxon>
    </lineage>
</organism>
<comment type="caution">
    <text evidence="1">The sequence shown here is derived from an EMBL/GenBank/DDBJ whole genome shotgun (WGS) entry which is preliminary data.</text>
</comment>
<dbReference type="AlphaFoldDB" id="A0A1R1J7R0"/>